<keyword evidence="6" id="KW-0007">Acetylation</keyword>
<dbReference type="InterPro" id="IPR002452">
    <property type="entry name" value="Alpha_tubulin"/>
</dbReference>
<dbReference type="Proteomes" id="UP001162131">
    <property type="component" value="Unassembled WGS sequence"/>
</dbReference>
<accession>A0AAU9J9Y7</accession>
<dbReference type="GO" id="GO:0005525">
    <property type="term" value="F:GTP binding"/>
    <property type="evidence" value="ECO:0007669"/>
    <property type="project" value="UniProtKB-KW"/>
</dbReference>
<dbReference type="GO" id="GO:0007017">
    <property type="term" value="P:microtubule-based process"/>
    <property type="evidence" value="ECO:0007669"/>
    <property type="project" value="InterPro"/>
</dbReference>
<keyword evidence="11" id="KW-1185">Reference proteome</keyword>
<name>A0AAU9J9Y7_9CILI</name>
<proteinExistence type="inferred from homology"/>
<keyword evidence="7" id="KW-0342">GTP-binding</keyword>
<keyword evidence="4" id="KW-0547">Nucleotide-binding</keyword>
<dbReference type="AlphaFoldDB" id="A0AAU9J9Y7"/>
<dbReference type="Gene3D" id="3.40.50.1440">
    <property type="entry name" value="Tubulin/FtsZ, GTPase domain"/>
    <property type="match status" value="1"/>
</dbReference>
<comment type="similarity">
    <text evidence="1">Belongs to the tubulin family.</text>
</comment>
<dbReference type="InterPro" id="IPR018316">
    <property type="entry name" value="Tubulin/FtsZ_2-layer-sand-dom"/>
</dbReference>
<protein>
    <recommendedName>
        <fullName evidence="9">Tubulin/FtsZ 2-layer sandwich domain-containing protein</fullName>
    </recommendedName>
</protein>
<dbReference type="InterPro" id="IPR037103">
    <property type="entry name" value="Tubulin/FtsZ-like_C"/>
</dbReference>
<organism evidence="10 11">
    <name type="scientific">Blepharisma stoltei</name>
    <dbReference type="NCBI Taxonomy" id="1481888"/>
    <lineage>
        <taxon>Eukaryota</taxon>
        <taxon>Sar</taxon>
        <taxon>Alveolata</taxon>
        <taxon>Ciliophora</taxon>
        <taxon>Postciliodesmatophora</taxon>
        <taxon>Heterotrichea</taxon>
        <taxon>Heterotrichida</taxon>
        <taxon>Blepharismidae</taxon>
        <taxon>Blepharisma</taxon>
    </lineage>
</organism>
<dbReference type="GO" id="GO:0005200">
    <property type="term" value="F:structural constituent of cytoskeleton"/>
    <property type="evidence" value="ECO:0007669"/>
    <property type="project" value="InterPro"/>
</dbReference>
<dbReference type="InterPro" id="IPR008280">
    <property type="entry name" value="Tub_FtsZ_C"/>
</dbReference>
<evidence type="ECO:0000259" key="9">
    <source>
        <dbReference type="Pfam" id="PF03953"/>
    </source>
</evidence>
<dbReference type="InterPro" id="IPR000217">
    <property type="entry name" value="Tubulin"/>
</dbReference>
<evidence type="ECO:0000313" key="11">
    <source>
        <dbReference type="Proteomes" id="UP001162131"/>
    </source>
</evidence>
<evidence type="ECO:0000256" key="6">
    <source>
        <dbReference type="ARBA" id="ARBA00022990"/>
    </source>
</evidence>
<dbReference type="Pfam" id="PF03953">
    <property type="entry name" value="Tubulin_C"/>
    <property type="match status" value="1"/>
</dbReference>
<sequence>MSLVLHNEAIYDICNQKLDIERPTYTNINKIIAQVVSGMTVSLRYYDSLNVDLYEFNKNLVPFPKVHFLLSSYAPFLSTVRAYHKDPSVFDITDLAFDSAHMMAKCDPTNGRYIACNLKYMGDVIPKDANAAIIKAREKLRIQSADWWYVGIRCGFCYNAQ</sequence>
<reference evidence="10" key="1">
    <citation type="submission" date="2021-09" db="EMBL/GenBank/DDBJ databases">
        <authorList>
            <consortium name="AG Swart"/>
            <person name="Singh M."/>
            <person name="Singh A."/>
            <person name="Seah K."/>
            <person name="Emmerich C."/>
        </authorList>
    </citation>
    <scope>NUCLEOTIDE SEQUENCE</scope>
    <source>
        <strain evidence="10">ATCC30299</strain>
    </source>
</reference>
<comment type="catalytic activity">
    <reaction evidence="8">
        <text>GTP + H2O = GDP + phosphate + H(+)</text>
        <dbReference type="Rhea" id="RHEA:19669"/>
        <dbReference type="ChEBI" id="CHEBI:15377"/>
        <dbReference type="ChEBI" id="CHEBI:15378"/>
        <dbReference type="ChEBI" id="CHEBI:37565"/>
        <dbReference type="ChEBI" id="CHEBI:43474"/>
        <dbReference type="ChEBI" id="CHEBI:58189"/>
    </reaction>
    <physiologicalReaction direction="left-to-right" evidence="8">
        <dbReference type="Rhea" id="RHEA:19670"/>
    </physiologicalReaction>
</comment>
<keyword evidence="3" id="KW-0493">Microtubule</keyword>
<dbReference type="EMBL" id="CAJZBQ010000027">
    <property type="protein sequence ID" value="CAG9321092.1"/>
    <property type="molecule type" value="Genomic_DNA"/>
</dbReference>
<evidence type="ECO:0000256" key="4">
    <source>
        <dbReference type="ARBA" id="ARBA00022741"/>
    </source>
</evidence>
<keyword evidence="5" id="KW-0378">Hydrolase</keyword>
<evidence type="ECO:0000256" key="2">
    <source>
        <dbReference type="ARBA" id="ARBA00022490"/>
    </source>
</evidence>
<dbReference type="PANTHER" id="PTHR11588">
    <property type="entry name" value="TUBULIN"/>
    <property type="match status" value="1"/>
</dbReference>
<dbReference type="Gene3D" id="3.30.1330.20">
    <property type="entry name" value="Tubulin/FtsZ, C-terminal domain"/>
    <property type="match status" value="1"/>
</dbReference>
<dbReference type="SUPFAM" id="SSF52490">
    <property type="entry name" value="Tubulin nucleotide-binding domain-like"/>
    <property type="match status" value="1"/>
</dbReference>
<gene>
    <name evidence="10" type="ORF">BSTOLATCC_MIC27663</name>
</gene>
<evidence type="ECO:0000313" key="10">
    <source>
        <dbReference type="EMBL" id="CAG9321092.1"/>
    </source>
</evidence>
<comment type="caution">
    <text evidence="10">The sequence shown here is derived from an EMBL/GenBank/DDBJ whole genome shotgun (WGS) entry which is preliminary data.</text>
</comment>
<evidence type="ECO:0000256" key="7">
    <source>
        <dbReference type="ARBA" id="ARBA00023134"/>
    </source>
</evidence>
<evidence type="ECO:0000256" key="3">
    <source>
        <dbReference type="ARBA" id="ARBA00022701"/>
    </source>
</evidence>
<dbReference type="GO" id="GO:0016787">
    <property type="term" value="F:hydrolase activity"/>
    <property type="evidence" value="ECO:0007669"/>
    <property type="project" value="UniProtKB-KW"/>
</dbReference>
<dbReference type="InterPro" id="IPR036525">
    <property type="entry name" value="Tubulin/FtsZ_GTPase_sf"/>
</dbReference>
<evidence type="ECO:0000256" key="1">
    <source>
        <dbReference type="ARBA" id="ARBA00009636"/>
    </source>
</evidence>
<keyword evidence="2" id="KW-0963">Cytoplasm</keyword>
<feature type="domain" description="Tubulin/FtsZ 2-layer sandwich" evidence="9">
    <location>
        <begin position="64"/>
        <end position="159"/>
    </location>
</feature>
<dbReference type="SUPFAM" id="SSF55307">
    <property type="entry name" value="Tubulin C-terminal domain-like"/>
    <property type="match status" value="1"/>
</dbReference>
<dbReference type="PRINTS" id="PR01162">
    <property type="entry name" value="ALPHATUBULIN"/>
</dbReference>
<evidence type="ECO:0000256" key="8">
    <source>
        <dbReference type="ARBA" id="ARBA00049117"/>
    </source>
</evidence>
<dbReference type="GO" id="GO:0005874">
    <property type="term" value="C:microtubule"/>
    <property type="evidence" value="ECO:0007669"/>
    <property type="project" value="UniProtKB-KW"/>
</dbReference>
<evidence type="ECO:0000256" key="5">
    <source>
        <dbReference type="ARBA" id="ARBA00022801"/>
    </source>
</evidence>